<name>A0A9X2ZGS8_9FLAO</name>
<dbReference type="Gene3D" id="3.90.1340.10">
    <property type="entry name" value="Phage tail collar domain"/>
    <property type="match status" value="1"/>
</dbReference>
<dbReference type="SUPFAM" id="SSF88874">
    <property type="entry name" value="Receptor-binding domain of short tail fibre protein gp12"/>
    <property type="match status" value="1"/>
</dbReference>
<gene>
    <name evidence="2" type="ORF">OIU83_22385</name>
</gene>
<dbReference type="Pfam" id="PF07484">
    <property type="entry name" value="Collar"/>
    <property type="match status" value="1"/>
</dbReference>
<dbReference type="AlphaFoldDB" id="A0A9X2ZGS8"/>
<keyword evidence="3" id="KW-1185">Reference proteome</keyword>
<dbReference type="InterPro" id="IPR011083">
    <property type="entry name" value="Phage_tail_collar_dom"/>
</dbReference>
<dbReference type="RefSeq" id="WP_264208498.1">
    <property type="nucleotide sequence ID" value="NZ_JAOZEW010000035.1"/>
</dbReference>
<dbReference type="InterPro" id="IPR037053">
    <property type="entry name" value="Phage_tail_collar_dom_sf"/>
</dbReference>
<reference evidence="2" key="1">
    <citation type="submission" date="2022-10" db="EMBL/GenBank/DDBJ databases">
        <title>Two novel species of Flavobacterium.</title>
        <authorList>
            <person name="Liu Q."/>
            <person name="Xin Y.-H."/>
        </authorList>
    </citation>
    <scope>NUCLEOTIDE SEQUENCE</scope>
    <source>
        <strain evidence="2">LS1R49</strain>
    </source>
</reference>
<sequence>MDEYIGIVKIFAGNFAPAGWAFCDGSLLSIAQNQALFAIIGTTYGGNGQNTFGLPDLRSRVPLGATNASGPGPGLSTYPLGQPVGTEKNTLLITNLPPHSHTGTMSVSKSNGSLEIPVDGSSLAASGTPSGRGFAPTMTYNSVTPDTKLNATSVVLSSTGGGIPVNNIQPVLAINYIICLQGLFPSRN</sequence>
<accession>A0A9X2ZGS8</accession>
<dbReference type="EMBL" id="JAOZEW010000035">
    <property type="protein sequence ID" value="MCV9930425.1"/>
    <property type="molecule type" value="Genomic_DNA"/>
</dbReference>
<organism evidence="2 3">
    <name type="scientific">Flavobacterium shii</name>
    <dbReference type="NCBI Taxonomy" id="2987687"/>
    <lineage>
        <taxon>Bacteria</taxon>
        <taxon>Pseudomonadati</taxon>
        <taxon>Bacteroidota</taxon>
        <taxon>Flavobacteriia</taxon>
        <taxon>Flavobacteriales</taxon>
        <taxon>Flavobacteriaceae</taxon>
        <taxon>Flavobacterium</taxon>
    </lineage>
</organism>
<feature type="domain" description="Phage tail collar" evidence="1">
    <location>
        <begin position="6"/>
        <end position="62"/>
    </location>
</feature>
<dbReference type="Proteomes" id="UP001151079">
    <property type="component" value="Unassembled WGS sequence"/>
</dbReference>
<proteinExistence type="predicted"/>
<comment type="caution">
    <text evidence="2">The sequence shown here is derived from an EMBL/GenBank/DDBJ whole genome shotgun (WGS) entry which is preliminary data.</text>
</comment>
<evidence type="ECO:0000313" key="3">
    <source>
        <dbReference type="Proteomes" id="UP001151079"/>
    </source>
</evidence>
<protein>
    <submittedName>
        <fullName evidence="2">Tail fiber protein</fullName>
    </submittedName>
</protein>
<evidence type="ECO:0000259" key="1">
    <source>
        <dbReference type="Pfam" id="PF07484"/>
    </source>
</evidence>
<evidence type="ECO:0000313" key="2">
    <source>
        <dbReference type="EMBL" id="MCV9930425.1"/>
    </source>
</evidence>